<dbReference type="PANTHER" id="PTHR42972:SF8">
    <property type="entry name" value="POLYHYDROXYBUTYRATE DEPOLYMERASE"/>
    <property type="match status" value="1"/>
</dbReference>
<dbReference type="RefSeq" id="WP_119767654.1">
    <property type="nucleotide sequence ID" value="NZ_QYUO01000001.1"/>
</dbReference>
<organism evidence="2 3">
    <name type="scientific">Noviherbaspirillum saxi</name>
    <dbReference type="NCBI Taxonomy" id="2320863"/>
    <lineage>
        <taxon>Bacteria</taxon>
        <taxon>Pseudomonadati</taxon>
        <taxon>Pseudomonadota</taxon>
        <taxon>Betaproteobacteria</taxon>
        <taxon>Burkholderiales</taxon>
        <taxon>Oxalobacteraceae</taxon>
        <taxon>Noviherbaspirillum</taxon>
    </lineage>
</organism>
<dbReference type="PROSITE" id="PS51257">
    <property type="entry name" value="PROKAR_LIPOPROTEIN"/>
    <property type="match status" value="1"/>
</dbReference>
<dbReference type="Gene3D" id="3.40.50.1820">
    <property type="entry name" value="alpha/beta hydrolase"/>
    <property type="match status" value="2"/>
</dbReference>
<proteinExistence type="predicted"/>
<evidence type="ECO:0000313" key="2">
    <source>
        <dbReference type="EMBL" id="RJF97705.1"/>
    </source>
</evidence>
<feature type="signal peptide" evidence="1">
    <location>
        <begin position="1"/>
        <end position="38"/>
    </location>
</feature>
<name>A0A3A3G6E8_9BURK</name>
<dbReference type="OrthoDB" id="505233at2"/>
<keyword evidence="3" id="KW-1185">Reference proteome</keyword>
<protein>
    <submittedName>
        <fullName evidence="2">PHA-depolymerase-like protein</fullName>
    </submittedName>
</protein>
<gene>
    <name evidence="2" type="ORF">D3871_03600</name>
</gene>
<accession>A0A3A3G6E8</accession>
<sequence length="429" mass="46277">MHLLRLLISFTCSLIRHQALGAVLLSAVIACLSGTACAAPVSLPGLHVDNTQTSVSGLSSGGFMAVQFSVAYSSSIVGAGIIAGGPYYCAQGEVDIATTRCSCTGIPFFSTCEVGPGSTNVDRLATITKSAAAEGKIDAVSGMRAQRLWLFSGGRDSVVPPPVMQDLQAYYHRFVPAAQVRLVQDARAEHTFPTESFGNDCGELGSPYLSKCGIDTAGELLKWIYGPLNPRSNSPGGRIIEFDQAEFVDSGRASDVGLADSGFAYVPAACDNRPGTRCRLHVAFHGCRQNASTVGDDFVRHAGYNEWADANRMVILYPQTTSRFLRNPNACWDWFNFGRNDPDYANRNGRQMRAVKAMVERLMVQRTPLPVRTCFTATNAEHVRAGRAYDRFLLAFAYGSNQLLGFDNSFTTSSLQQTGPTTYVIAACP</sequence>
<dbReference type="Proteomes" id="UP000265955">
    <property type="component" value="Unassembled WGS sequence"/>
</dbReference>
<comment type="caution">
    <text evidence="2">The sequence shown here is derived from an EMBL/GenBank/DDBJ whole genome shotgun (WGS) entry which is preliminary data.</text>
</comment>
<evidence type="ECO:0000256" key="1">
    <source>
        <dbReference type="SAM" id="SignalP"/>
    </source>
</evidence>
<dbReference type="EMBL" id="QYUO01000001">
    <property type="protein sequence ID" value="RJF97705.1"/>
    <property type="molecule type" value="Genomic_DNA"/>
</dbReference>
<dbReference type="AlphaFoldDB" id="A0A3A3G6E8"/>
<evidence type="ECO:0000313" key="3">
    <source>
        <dbReference type="Proteomes" id="UP000265955"/>
    </source>
</evidence>
<reference evidence="3" key="1">
    <citation type="submission" date="2018-09" db="EMBL/GenBank/DDBJ databases">
        <authorList>
            <person name="Zhu H."/>
        </authorList>
    </citation>
    <scope>NUCLEOTIDE SEQUENCE [LARGE SCALE GENOMIC DNA]</scope>
    <source>
        <strain evidence="3">K1R23-30</strain>
    </source>
</reference>
<dbReference type="PANTHER" id="PTHR42972">
    <property type="entry name" value="TOL-PAL SYSTEM PROTEIN TOLB"/>
    <property type="match status" value="1"/>
</dbReference>
<feature type="chain" id="PRO_5017197812" evidence="1">
    <location>
        <begin position="39"/>
        <end position="429"/>
    </location>
</feature>
<keyword evidence="1" id="KW-0732">Signal</keyword>
<dbReference type="SUPFAM" id="SSF53474">
    <property type="entry name" value="alpha/beta-Hydrolases"/>
    <property type="match status" value="1"/>
</dbReference>
<dbReference type="InterPro" id="IPR029058">
    <property type="entry name" value="AB_hydrolase_fold"/>
</dbReference>